<dbReference type="InterPro" id="IPR007278">
    <property type="entry name" value="DUF397"/>
</dbReference>
<name>A0A839DW37_9PSEU</name>
<evidence type="ECO:0000259" key="1">
    <source>
        <dbReference type="Pfam" id="PF04149"/>
    </source>
</evidence>
<accession>A0A839DW37</accession>
<evidence type="ECO:0000313" key="2">
    <source>
        <dbReference type="EMBL" id="MBA8822998.1"/>
    </source>
</evidence>
<comment type="caution">
    <text evidence="2">The sequence shown here is derived from an EMBL/GenBank/DDBJ whole genome shotgun (WGS) entry which is preliminary data.</text>
</comment>
<proteinExistence type="predicted"/>
<dbReference type="EMBL" id="JACGWZ010000001">
    <property type="protein sequence ID" value="MBA8822998.1"/>
    <property type="molecule type" value="Genomic_DNA"/>
</dbReference>
<reference evidence="2 3" key="1">
    <citation type="submission" date="2020-07" db="EMBL/GenBank/DDBJ databases">
        <title>Sequencing the genomes of 1000 actinobacteria strains.</title>
        <authorList>
            <person name="Klenk H.-P."/>
        </authorList>
    </citation>
    <scope>NUCLEOTIDE SEQUENCE [LARGE SCALE GENOMIC DNA]</scope>
    <source>
        <strain evidence="2 3">DSM 45975</strain>
    </source>
</reference>
<sequence length="62" mass="6942">MSELVWRKSSRSGSNGNCVEVALRTEGVAVRDSKDRAAGHFGVSVRQWRSFLARLKHGYYDG</sequence>
<dbReference type="RefSeq" id="WP_182542387.1">
    <property type="nucleotide sequence ID" value="NZ_JACGWZ010000001.1"/>
</dbReference>
<gene>
    <name evidence="2" type="ORF">FHX42_000327</name>
</gene>
<feature type="domain" description="DUF397" evidence="1">
    <location>
        <begin position="4"/>
        <end position="56"/>
    </location>
</feature>
<evidence type="ECO:0000313" key="3">
    <source>
        <dbReference type="Proteomes" id="UP000569329"/>
    </source>
</evidence>
<keyword evidence="3" id="KW-1185">Reference proteome</keyword>
<dbReference type="Proteomes" id="UP000569329">
    <property type="component" value="Unassembled WGS sequence"/>
</dbReference>
<organism evidence="2 3">
    <name type="scientific">Halosaccharopolyspora lacisalsi</name>
    <dbReference type="NCBI Taxonomy" id="1000566"/>
    <lineage>
        <taxon>Bacteria</taxon>
        <taxon>Bacillati</taxon>
        <taxon>Actinomycetota</taxon>
        <taxon>Actinomycetes</taxon>
        <taxon>Pseudonocardiales</taxon>
        <taxon>Pseudonocardiaceae</taxon>
        <taxon>Halosaccharopolyspora</taxon>
    </lineage>
</organism>
<protein>
    <recommendedName>
        <fullName evidence="1">DUF397 domain-containing protein</fullName>
    </recommendedName>
</protein>
<dbReference type="AlphaFoldDB" id="A0A839DW37"/>
<dbReference type="Pfam" id="PF04149">
    <property type="entry name" value="DUF397"/>
    <property type="match status" value="1"/>
</dbReference>